<dbReference type="EMBL" id="MU001876">
    <property type="protein sequence ID" value="KAF2794908.1"/>
    <property type="molecule type" value="Genomic_DNA"/>
</dbReference>
<keyword evidence="3" id="KW-1185">Reference proteome</keyword>
<organism evidence="2 3">
    <name type="scientific">Melanomma pulvis-pyrius CBS 109.77</name>
    <dbReference type="NCBI Taxonomy" id="1314802"/>
    <lineage>
        <taxon>Eukaryota</taxon>
        <taxon>Fungi</taxon>
        <taxon>Dikarya</taxon>
        <taxon>Ascomycota</taxon>
        <taxon>Pezizomycotina</taxon>
        <taxon>Dothideomycetes</taxon>
        <taxon>Pleosporomycetidae</taxon>
        <taxon>Pleosporales</taxon>
        <taxon>Melanommataceae</taxon>
        <taxon>Melanomma</taxon>
    </lineage>
</organism>
<accession>A0A6A6XF62</accession>
<feature type="region of interest" description="Disordered" evidence="1">
    <location>
        <begin position="78"/>
        <end position="108"/>
    </location>
</feature>
<dbReference type="AlphaFoldDB" id="A0A6A6XF62"/>
<protein>
    <submittedName>
        <fullName evidence="2">Uncharacterized protein</fullName>
    </submittedName>
</protein>
<name>A0A6A6XF62_9PLEO</name>
<dbReference type="Proteomes" id="UP000799757">
    <property type="component" value="Unassembled WGS sequence"/>
</dbReference>
<reference evidence="2" key="1">
    <citation type="journal article" date="2020" name="Stud. Mycol.">
        <title>101 Dothideomycetes genomes: a test case for predicting lifestyles and emergence of pathogens.</title>
        <authorList>
            <person name="Haridas S."/>
            <person name="Albert R."/>
            <person name="Binder M."/>
            <person name="Bloem J."/>
            <person name="Labutti K."/>
            <person name="Salamov A."/>
            <person name="Andreopoulos B."/>
            <person name="Baker S."/>
            <person name="Barry K."/>
            <person name="Bills G."/>
            <person name="Bluhm B."/>
            <person name="Cannon C."/>
            <person name="Castanera R."/>
            <person name="Culley D."/>
            <person name="Daum C."/>
            <person name="Ezra D."/>
            <person name="Gonzalez J."/>
            <person name="Henrissat B."/>
            <person name="Kuo A."/>
            <person name="Liang C."/>
            <person name="Lipzen A."/>
            <person name="Lutzoni F."/>
            <person name="Magnuson J."/>
            <person name="Mondo S."/>
            <person name="Nolan M."/>
            <person name="Ohm R."/>
            <person name="Pangilinan J."/>
            <person name="Park H.-J."/>
            <person name="Ramirez L."/>
            <person name="Alfaro M."/>
            <person name="Sun H."/>
            <person name="Tritt A."/>
            <person name="Yoshinaga Y."/>
            <person name="Zwiers L.-H."/>
            <person name="Turgeon B."/>
            <person name="Goodwin S."/>
            <person name="Spatafora J."/>
            <person name="Crous P."/>
            <person name="Grigoriev I."/>
        </authorList>
    </citation>
    <scope>NUCLEOTIDE SEQUENCE</scope>
    <source>
        <strain evidence="2">CBS 109.77</strain>
    </source>
</reference>
<gene>
    <name evidence="2" type="ORF">K505DRAFT_20547</name>
</gene>
<evidence type="ECO:0000313" key="2">
    <source>
        <dbReference type="EMBL" id="KAF2794908.1"/>
    </source>
</evidence>
<proteinExistence type="predicted"/>
<sequence>MTTQECGGACKQKKQIDDDDDVRRLAGRGWELLYMCAVTARQASICEVGAQVAPDLGEHTEAHWTRTACTSAHRHPCAPQNLLNNDSVRGRAPLDGARGSTLGHRAQPWAAQMKPPGAFERLKTDEFASRMAKSSFGARAPQRFETASAANPRAVPGQERDRGGGETEAGGARRSPLLAVLAEERM</sequence>
<evidence type="ECO:0000313" key="3">
    <source>
        <dbReference type="Proteomes" id="UP000799757"/>
    </source>
</evidence>
<feature type="region of interest" description="Disordered" evidence="1">
    <location>
        <begin position="135"/>
        <end position="186"/>
    </location>
</feature>
<evidence type="ECO:0000256" key="1">
    <source>
        <dbReference type="SAM" id="MobiDB-lite"/>
    </source>
</evidence>